<dbReference type="InterPro" id="IPR028322">
    <property type="entry name" value="PNRC-like_rgn"/>
</dbReference>
<dbReference type="STRING" id="984487.A0A1E4SF23"/>
<name>A0A1E4SF23_9ASCO</name>
<feature type="compositionally biased region" description="Basic and acidic residues" evidence="3">
    <location>
        <begin position="82"/>
        <end position="95"/>
    </location>
</feature>
<evidence type="ECO:0000313" key="4">
    <source>
        <dbReference type="EMBL" id="ODV78090.1"/>
    </source>
</evidence>
<feature type="compositionally biased region" description="Basic and acidic residues" evidence="3">
    <location>
        <begin position="18"/>
        <end position="36"/>
    </location>
</feature>
<feature type="region of interest" description="Disordered" evidence="3">
    <location>
        <begin position="1"/>
        <end position="219"/>
    </location>
</feature>
<dbReference type="Proteomes" id="UP000094285">
    <property type="component" value="Unassembled WGS sequence"/>
</dbReference>
<dbReference type="GO" id="GO:0000184">
    <property type="term" value="P:nuclear-transcribed mRNA catabolic process, nonsense-mediated decay"/>
    <property type="evidence" value="ECO:0007669"/>
    <property type="project" value="UniProtKB-KW"/>
</dbReference>
<reference evidence="5" key="1">
    <citation type="submission" date="2016-05" db="EMBL/GenBank/DDBJ databases">
        <title>Comparative genomics of biotechnologically important yeasts.</title>
        <authorList>
            <consortium name="DOE Joint Genome Institute"/>
            <person name="Riley R."/>
            <person name="Haridas S."/>
            <person name="Wolfe K.H."/>
            <person name="Lopes M.R."/>
            <person name="Hittinger C.T."/>
            <person name="Goker M."/>
            <person name="Salamov A."/>
            <person name="Wisecaver J."/>
            <person name="Long T.M."/>
            <person name="Aerts A.L."/>
            <person name="Barry K."/>
            <person name="Choi C."/>
            <person name="Clum A."/>
            <person name="Coughlan A.Y."/>
            <person name="Deshpande S."/>
            <person name="Douglass A.P."/>
            <person name="Hanson S.J."/>
            <person name="Klenk H.-P."/>
            <person name="Labutti K."/>
            <person name="Lapidus A."/>
            <person name="Lindquist E."/>
            <person name="Lipzen A."/>
            <person name="Meier-Kolthoff J.P."/>
            <person name="Ohm R.A."/>
            <person name="Otillar R.P."/>
            <person name="Pangilinan J."/>
            <person name="Peng Y."/>
            <person name="Rokas A."/>
            <person name="Rosa C.A."/>
            <person name="Scheuner C."/>
            <person name="Sibirny A.A."/>
            <person name="Slot J.C."/>
            <person name="Stielow J.B."/>
            <person name="Sun H."/>
            <person name="Kurtzman C.P."/>
            <person name="Blackwell M."/>
            <person name="Grigoriev I.V."/>
            <person name="Jeffries T.W."/>
        </authorList>
    </citation>
    <scope>NUCLEOTIDE SEQUENCE [LARGE SCALE GENOMIC DNA]</scope>
    <source>
        <strain evidence="5">NRRL Y-17324</strain>
    </source>
</reference>
<evidence type="ECO:0000256" key="1">
    <source>
        <dbReference type="ARBA" id="ARBA00023161"/>
    </source>
</evidence>
<proteinExistence type="inferred from homology"/>
<dbReference type="OrthoDB" id="4026794at2759"/>
<evidence type="ECO:0000256" key="3">
    <source>
        <dbReference type="SAM" id="MobiDB-lite"/>
    </source>
</evidence>
<evidence type="ECO:0000313" key="5">
    <source>
        <dbReference type="Proteomes" id="UP000094285"/>
    </source>
</evidence>
<dbReference type="GeneID" id="30985271"/>
<evidence type="ECO:0000256" key="2">
    <source>
        <dbReference type="ARBA" id="ARBA00061292"/>
    </source>
</evidence>
<evidence type="ECO:0008006" key="6">
    <source>
        <dbReference type="Google" id="ProtNLM"/>
    </source>
</evidence>
<feature type="region of interest" description="Disordered" evidence="3">
    <location>
        <begin position="292"/>
        <end position="322"/>
    </location>
</feature>
<gene>
    <name evidence="4" type="ORF">CANTADRAFT_7549</name>
</gene>
<keyword evidence="5" id="KW-1185">Reference proteome</keyword>
<dbReference type="Pfam" id="PF15365">
    <property type="entry name" value="PNRC"/>
    <property type="match status" value="1"/>
</dbReference>
<dbReference type="AlphaFoldDB" id="A0A1E4SF23"/>
<protein>
    <recommendedName>
        <fullName evidence="6">Enhancer of mRNA-decapping protein 1</fullName>
    </recommendedName>
</protein>
<organism evidence="4 5">
    <name type="scientific">Suhomyces tanzawaensis NRRL Y-17324</name>
    <dbReference type="NCBI Taxonomy" id="984487"/>
    <lineage>
        <taxon>Eukaryota</taxon>
        <taxon>Fungi</taxon>
        <taxon>Dikarya</taxon>
        <taxon>Ascomycota</taxon>
        <taxon>Saccharomycotina</taxon>
        <taxon>Pichiomycetes</taxon>
        <taxon>Debaryomycetaceae</taxon>
        <taxon>Suhomyces</taxon>
    </lineage>
</organism>
<accession>A0A1E4SF23</accession>
<sequence length="322" mass="33972">MMAHEIPLPIHQAQYRTPPDKADKNPKNDGDRRLPNGEKVNFGHGSSKPKGSKNATKKDDGSKKKTSRSTSPALPNGSKPNFHHDGASKPKEPAQGKKKGSKSKPSVDAGKKSEPSLPNGDKPNFGGATKAVTSKKTKSAQPKDKKLPAEATYAGSSFHSSPAALALPKPSFKSSTKSSSGPSDEVADSGASSASTASSPSSQVVHPPPQYPVTAYPPGSIVPPNGMPMYPPPQHHMPPNQFIQPGFVYNYTPQGYIQYQYPPGSGHFPQMQPPHPISNPITTHFQQPLPPVGQAPANAHMHASSNGGHKISFNDLLGSSKG</sequence>
<comment type="similarity">
    <text evidence="2">Belongs to the EDC family.</text>
</comment>
<feature type="compositionally biased region" description="Low complexity" evidence="3">
    <location>
        <begin position="168"/>
        <end position="205"/>
    </location>
</feature>
<dbReference type="EMBL" id="KV453914">
    <property type="protein sequence ID" value="ODV78090.1"/>
    <property type="molecule type" value="Genomic_DNA"/>
</dbReference>
<keyword evidence="1" id="KW-0866">Nonsense-mediated mRNA decay</keyword>
<dbReference type="RefSeq" id="XP_020063212.1">
    <property type="nucleotide sequence ID" value="XM_020211135.1"/>
</dbReference>